<evidence type="ECO:0000256" key="8">
    <source>
        <dbReference type="ARBA" id="ARBA00048337"/>
    </source>
</evidence>
<dbReference type="InterPro" id="IPR004305">
    <property type="entry name" value="Thiaminase-2/PQQC"/>
</dbReference>
<evidence type="ECO:0000256" key="9">
    <source>
        <dbReference type="RuleBase" id="RU363093"/>
    </source>
</evidence>
<dbReference type="GO" id="GO:0009229">
    <property type="term" value="P:thiamine diphosphate biosynthetic process"/>
    <property type="evidence" value="ECO:0007669"/>
    <property type="project" value="UniProtKB-UniPathway"/>
</dbReference>
<evidence type="ECO:0000256" key="2">
    <source>
        <dbReference type="ARBA" id="ARBA00004948"/>
    </source>
</evidence>
<evidence type="ECO:0000256" key="5">
    <source>
        <dbReference type="ARBA" id="ARBA00012684"/>
    </source>
</evidence>
<evidence type="ECO:0000256" key="1">
    <source>
        <dbReference type="ARBA" id="ARBA00001881"/>
    </source>
</evidence>
<evidence type="ECO:0000256" key="3">
    <source>
        <dbReference type="ARBA" id="ARBA00010264"/>
    </source>
</evidence>
<evidence type="ECO:0000259" key="10">
    <source>
        <dbReference type="Pfam" id="PF03070"/>
    </source>
</evidence>
<evidence type="ECO:0000256" key="6">
    <source>
        <dbReference type="ARBA" id="ARBA00013647"/>
    </source>
</evidence>
<keyword evidence="9 11" id="KW-0378">Hydrolase</keyword>
<dbReference type="CDD" id="cd19364">
    <property type="entry name" value="TenA_C_BsTenA-like"/>
    <property type="match status" value="1"/>
</dbReference>
<accession>A0A1K2I4R7</accession>
<keyword evidence="7 9" id="KW-0784">Thiamine biosynthesis</keyword>
<feature type="domain" description="Thiaminase-2/PQQC" evidence="10">
    <location>
        <begin position="9"/>
        <end position="214"/>
    </location>
</feature>
<dbReference type="NCBIfam" id="TIGR04306">
    <property type="entry name" value="salvage_TenA"/>
    <property type="match status" value="1"/>
</dbReference>
<dbReference type="EC" id="3.5.99.2" evidence="5 9"/>
<dbReference type="EMBL" id="LT634362">
    <property type="protein sequence ID" value="SFZ87339.1"/>
    <property type="molecule type" value="Genomic_DNA"/>
</dbReference>
<sequence>MLFTKLVRQKVTPYWEGSFQHPFIQELESDNLVPEIFRYYLIQDQYYLSHFSRLHFLIAQQTTDKAVADLMVAEAKGLASGELAVRRDFFKQLAITDKEVAQTPVAPTAYHYVSHMYRQLIDGTSNTAFAAALPCSWLYHEIGVRLNQHGSPDPLYQQWIATYADKTAAAQLQQACRVINRLYQKSSVAEQQAMVQAFCISSQLEYAFWQMAYTFERWPKGAANGSPKRMRQR</sequence>
<comment type="subunit">
    <text evidence="4">Homotetramer.</text>
</comment>
<name>A0A1K2I4R7_9LACO</name>
<evidence type="ECO:0000313" key="11">
    <source>
        <dbReference type="EMBL" id="SFZ87339.1"/>
    </source>
</evidence>
<protein>
    <recommendedName>
        <fullName evidence="6 9">Aminopyrimidine aminohydrolase</fullName>
        <ecNumber evidence="5 9">3.5.99.2</ecNumber>
    </recommendedName>
</protein>
<dbReference type="GO" id="GO:0005829">
    <property type="term" value="C:cytosol"/>
    <property type="evidence" value="ECO:0007669"/>
    <property type="project" value="TreeGrafter"/>
</dbReference>
<evidence type="ECO:0000256" key="4">
    <source>
        <dbReference type="ARBA" id="ARBA00011881"/>
    </source>
</evidence>
<comment type="pathway">
    <text evidence="2 9">Cofactor biosynthesis; thiamine diphosphate biosynthesis.</text>
</comment>
<proteinExistence type="inferred from homology"/>
<dbReference type="Gene3D" id="1.20.910.10">
    <property type="entry name" value="Heme oxygenase-like"/>
    <property type="match status" value="1"/>
</dbReference>
<dbReference type="SUPFAM" id="SSF48613">
    <property type="entry name" value="Heme oxygenase-like"/>
    <property type="match status" value="1"/>
</dbReference>
<dbReference type="InterPro" id="IPR050967">
    <property type="entry name" value="Thiamine_Salvage_TenA"/>
</dbReference>
<comment type="catalytic activity">
    <reaction evidence="8 9">
        <text>thiamine + H2O = 5-(2-hydroxyethyl)-4-methylthiazole + 4-amino-5-hydroxymethyl-2-methylpyrimidine + H(+)</text>
        <dbReference type="Rhea" id="RHEA:17509"/>
        <dbReference type="ChEBI" id="CHEBI:15377"/>
        <dbReference type="ChEBI" id="CHEBI:15378"/>
        <dbReference type="ChEBI" id="CHEBI:16892"/>
        <dbReference type="ChEBI" id="CHEBI:17957"/>
        <dbReference type="ChEBI" id="CHEBI:18385"/>
        <dbReference type="EC" id="3.5.99.2"/>
    </reaction>
</comment>
<gene>
    <name evidence="11" type="ORF">LREN565_0452</name>
</gene>
<dbReference type="GO" id="GO:0009228">
    <property type="term" value="P:thiamine biosynthetic process"/>
    <property type="evidence" value="ECO:0007669"/>
    <property type="project" value="UniProtKB-KW"/>
</dbReference>
<dbReference type="InterPro" id="IPR016084">
    <property type="entry name" value="Haem_Oase-like_multi-hlx"/>
</dbReference>
<dbReference type="AlphaFoldDB" id="A0A1K2I4R7"/>
<dbReference type="UniPathway" id="UPA00060"/>
<comment type="function">
    <text evidence="9">Catalyzes an amino-pyrimidine hydrolysis reaction at the C5' of the pyrimidine moiety of thiamine compounds, a reaction that is part of a thiamine salvage pathway.</text>
</comment>
<organism evidence="11">
    <name type="scientific">Loigolactobacillus rennini</name>
    <dbReference type="NCBI Taxonomy" id="238013"/>
    <lineage>
        <taxon>Bacteria</taxon>
        <taxon>Bacillati</taxon>
        <taxon>Bacillota</taxon>
        <taxon>Bacilli</taxon>
        <taxon>Lactobacillales</taxon>
        <taxon>Lactobacillaceae</taxon>
        <taxon>Loigolactobacillus</taxon>
    </lineage>
</organism>
<dbReference type="PANTHER" id="PTHR43198">
    <property type="entry name" value="BIFUNCTIONAL TH2 PROTEIN"/>
    <property type="match status" value="1"/>
</dbReference>
<dbReference type="Pfam" id="PF03070">
    <property type="entry name" value="TENA_THI-4"/>
    <property type="match status" value="1"/>
</dbReference>
<evidence type="ECO:0000256" key="7">
    <source>
        <dbReference type="ARBA" id="ARBA00022977"/>
    </source>
</evidence>
<comment type="catalytic activity">
    <reaction evidence="1 9">
        <text>4-amino-5-aminomethyl-2-methylpyrimidine + H2O = 4-amino-5-hydroxymethyl-2-methylpyrimidine + NH4(+)</text>
        <dbReference type="Rhea" id="RHEA:31799"/>
        <dbReference type="ChEBI" id="CHEBI:15377"/>
        <dbReference type="ChEBI" id="CHEBI:16892"/>
        <dbReference type="ChEBI" id="CHEBI:28938"/>
        <dbReference type="ChEBI" id="CHEBI:63416"/>
        <dbReference type="EC" id="3.5.99.2"/>
    </reaction>
</comment>
<dbReference type="GO" id="GO:0050334">
    <property type="term" value="F:thiaminase activity"/>
    <property type="evidence" value="ECO:0007669"/>
    <property type="project" value="UniProtKB-EC"/>
</dbReference>
<reference evidence="11" key="1">
    <citation type="submission" date="2016-11" db="EMBL/GenBank/DDBJ databases">
        <authorList>
            <person name="Jaros S."/>
            <person name="Januszkiewicz K."/>
            <person name="Wedrychowicz H."/>
        </authorList>
    </citation>
    <scope>NUCLEOTIDE SEQUENCE</scope>
    <source>
        <strain evidence="11">ACA-DC 565</strain>
    </source>
</reference>
<dbReference type="PANTHER" id="PTHR43198:SF2">
    <property type="entry name" value="SI:CH1073-67J19.1-RELATED"/>
    <property type="match status" value="1"/>
</dbReference>
<dbReference type="InterPro" id="IPR027574">
    <property type="entry name" value="Thiaminase_II"/>
</dbReference>
<comment type="similarity">
    <text evidence="3 9">Belongs to the TenA family.</text>
</comment>